<evidence type="ECO:0000313" key="3">
    <source>
        <dbReference type="Proteomes" id="UP000494108"/>
    </source>
</evidence>
<evidence type="ECO:0000256" key="1">
    <source>
        <dbReference type="SAM" id="Phobius"/>
    </source>
</evidence>
<keyword evidence="1" id="KW-1133">Transmembrane helix</keyword>
<keyword evidence="1" id="KW-0812">Transmembrane</keyword>
<dbReference type="EMBL" id="CADIJX010000001">
    <property type="protein sequence ID" value="CAB3628929.1"/>
    <property type="molecule type" value="Genomic_DNA"/>
</dbReference>
<reference evidence="2 3" key="1">
    <citation type="submission" date="2020-04" db="EMBL/GenBank/DDBJ databases">
        <authorList>
            <person name="De Canck E."/>
        </authorList>
    </citation>
    <scope>NUCLEOTIDE SEQUENCE [LARGE SCALE GENOMIC DNA]</scope>
    <source>
        <strain evidence="2 3">LMG 3431</strain>
    </source>
</reference>
<protein>
    <submittedName>
        <fullName evidence="2">Uncharacterized protein</fullName>
    </submittedName>
</protein>
<name>A0A6S6YJY6_9BURK</name>
<organism evidence="2 3">
    <name type="scientific">Achromobacter pestifer</name>
    <dbReference type="NCBI Taxonomy" id="1353889"/>
    <lineage>
        <taxon>Bacteria</taxon>
        <taxon>Pseudomonadati</taxon>
        <taxon>Pseudomonadota</taxon>
        <taxon>Betaproteobacteria</taxon>
        <taxon>Burkholderiales</taxon>
        <taxon>Alcaligenaceae</taxon>
        <taxon>Achromobacter</taxon>
    </lineage>
</organism>
<evidence type="ECO:0000313" key="2">
    <source>
        <dbReference type="EMBL" id="CAB3628929.1"/>
    </source>
</evidence>
<accession>A0A6S6YJY6</accession>
<dbReference type="AlphaFoldDB" id="A0A6S6YJY6"/>
<proteinExistence type="predicted"/>
<keyword evidence="1" id="KW-0472">Membrane</keyword>
<dbReference type="Proteomes" id="UP000494108">
    <property type="component" value="Unassembled WGS sequence"/>
</dbReference>
<keyword evidence="3" id="KW-1185">Reference proteome</keyword>
<gene>
    <name evidence="2" type="ORF">LMG3431_00793</name>
</gene>
<sequence length="42" mass="4719">MAWMARSTPDLTNFHAKRKLWSMNSCAVRISLIITIIPGMVG</sequence>
<feature type="transmembrane region" description="Helical" evidence="1">
    <location>
        <begin position="21"/>
        <end position="41"/>
    </location>
</feature>